<accession>A0A166JAD0</accession>
<dbReference type="EMBL" id="CP093343">
    <property type="protein sequence ID" value="WOG85811.1"/>
    <property type="molecule type" value="Genomic_DNA"/>
</dbReference>
<dbReference type="AlphaFoldDB" id="A0A166JAD0"/>
<dbReference type="OMA" id="MESRMRK"/>
<name>A0A166JAD0_DAUCS</name>
<reference evidence="2" key="2">
    <citation type="submission" date="2022-03" db="EMBL/GenBank/DDBJ databases">
        <title>Draft title - Genomic analysis of global carrot germplasm unveils the trajectory of domestication and the origin of high carotenoid orange carrot.</title>
        <authorList>
            <person name="Iorizzo M."/>
            <person name="Ellison S."/>
            <person name="Senalik D."/>
            <person name="Macko-Podgorni A."/>
            <person name="Grzebelus D."/>
            <person name="Bostan H."/>
            <person name="Rolling W."/>
            <person name="Curaba J."/>
            <person name="Simon P."/>
        </authorList>
    </citation>
    <scope>NUCLEOTIDE SEQUENCE</scope>
    <source>
        <tissue evidence="2">Leaf</tissue>
    </source>
</reference>
<gene>
    <name evidence="2" type="ORF">DCAR_0105004</name>
</gene>
<feature type="region of interest" description="Disordered" evidence="1">
    <location>
        <begin position="1"/>
        <end position="26"/>
    </location>
</feature>
<sequence length="59" mass="6349">MESRMRKAASAKSTRSSRGPLPKRGQIKSIIASNALHSIVSVLSRASSDHHHSTGKLII</sequence>
<protein>
    <submittedName>
        <fullName evidence="2">Uncharacterized protein</fullName>
    </submittedName>
</protein>
<feature type="compositionally biased region" description="Low complexity" evidence="1">
    <location>
        <begin position="8"/>
        <end position="18"/>
    </location>
</feature>
<evidence type="ECO:0000313" key="3">
    <source>
        <dbReference type="Proteomes" id="UP000077755"/>
    </source>
</evidence>
<dbReference type="Gramene" id="KZN11960">
    <property type="protein sequence ID" value="KZN11960"/>
    <property type="gene ID" value="DCAR_004616"/>
</dbReference>
<evidence type="ECO:0000256" key="1">
    <source>
        <dbReference type="SAM" id="MobiDB-lite"/>
    </source>
</evidence>
<keyword evidence="3" id="KW-1185">Reference proteome</keyword>
<organism evidence="2 3">
    <name type="scientific">Daucus carota subsp. sativus</name>
    <name type="common">Carrot</name>
    <dbReference type="NCBI Taxonomy" id="79200"/>
    <lineage>
        <taxon>Eukaryota</taxon>
        <taxon>Viridiplantae</taxon>
        <taxon>Streptophyta</taxon>
        <taxon>Embryophyta</taxon>
        <taxon>Tracheophyta</taxon>
        <taxon>Spermatophyta</taxon>
        <taxon>Magnoliopsida</taxon>
        <taxon>eudicotyledons</taxon>
        <taxon>Gunneridae</taxon>
        <taxon>Pentapetalae</taxon>
        <taxon>asterids</taxon>
        <taxon>campanulids</taxon>
        <taxon>Apiales</taxon>
        <taxon>Apiaceae</taxon>
        <taxon>Apioideae</taxon>
        <taxon>Scandiceae</taxon>
        <taxon>Daucinae</taxon>
        <taxon>Daucus</taxon>
        <taxon>Daucus sect. Daucus</taxon>
    </lineage>
</organism>
<dbReference type="Proteomes" id="UP000077755">
    <property type="component" value="Chromosome 1"/>
</dbReference>
<proteinExistence type="predicted"/>
<reference evidence="2" key="1">
    <citation type="journal article" date="2016" name="Nat. Genet.">
        <title>A high-quality carrot genome assembly provides new insights into carotenoid accumulation and asterid genome evolution.</title>
        <authorList>
            <person name="Iorizzo M."/>
            <person name="Ellison S."/>
            <person name="Senalik D."/>
            <person name="Zeng P."/>
            <person name="Satapoomin P."/>
            <person name="Huang J."/>
            <person name="Bowman M."/>
            <person name="Iovene M."/>
            <person name="Sanseverino W."/>
            <person name="Cavagnaro P."/>
            <person name="Yildiz M."/>
            <person name="Macko-Podgorni A."/>
            <person name="Moranska E."/>
            <person name="Grzebelus E."/>
            <person name="Grzebelus D."/>
            <person name="Ashrafi H."/>
            <person name="Zheng Z."/>
            <person name="Cheng S."/>
            <person name="Spooner D."/>
            <person name="Van Deynze A."/>
            <person name="Simon P."/>
        </authorList>
    </citation>
    <scope>NUCLEOTIDE SEQUENCE</scope>
    <source>
        <tissue evidence="2">Leaf</tissue>
    </source>
</reference>
<evidence type="ECO:0000313" key="2">
    <source>
        <dbReference type="EMBL" id="WOG85811.1"/>
    </source>
</evidence>